<accession>A0ABQ5Q7L4</accession>
<evidence type="ECO:0008006" key="4">
    <source>
        <dbReference type="Google" id="ProtNLM"/>
    </source>
</evidence>
<dbReference type="RefSeq" id="WP_285724936.1">
    <property type="nucleotide sequence ID" value="NZ_BSDD01000003.1"/>
</dbReference>
<evidence type="ECO:0000256" key="1">
    <source>
        <dbReference type="SAM" id="MobiDB-lite"/>
    </source>
</evidence>
<protein>
    <recommendedName>
        <fullName evidence="4">GAF domain-containing protein</fullName>
    </recommendedName>
</protein>
<comment type="caution">
    <text evidence="2">The sequence shown here is derived from an EMBL/GenBank/DDBJ whole genome shotgun (WGS) entry which is preliminary data.</text>
</comment>
<gene>
    <name evidence="2" type="ORF">GETHPA_18490</name>
</gene>
<feature type="region of interest" description="Disordered" evidence="1">
    <location>
        <begin position="224"/>
        <end position="255"/>
    </location>
</feature>
<reference evidence="2 3" key="1">
    <citation type="journal article" date="2023" name="Antonie Van Leeuwenhoek">
        <title>Mesoterricola silvestris gen. nov., sp. nov., Mesoterricola sediminis sp. nov., Geothrix oryzae sp. nov., Geothrix edaphica sp. nov., Geothrix rubra sp. nov., and Geothrix limicola sp. nov., six novel members of Acidobacteriota isolated from soils.</title>
        <authorList>
            <person name="Itoh H."/>
            <person name="Sugisawa Y."/>
            <person name="Mise K."/>
            <person name="Xu Z."/>
            <person name="Kuniyasu M."/>
            <person name="Ushijima N."/>
            <person name="Kawano K."/>
            <person name="Kobayashi E."/>
            <person name="Shiratori Y."/>
            <person name="Masuda Y."/>
            <person name="Senoo K."/>
        </authorList>
    </citation>
    <scope>NUCLEOTIDE SEQUENCE [LARGE SCALE GENOMIC DNA]</scope>
    <source>
        <strain evidence="2 3">Red803</strain>
    </source>
</reference>
<proteinExistence type="predicted"/>
<evidence type="ECO:0000313" key="2">
    <source>
        <dbReference type="EMBL" id="GLH70316.1"/>
    </source>
</evidence>
<sequence>MSDRRPEAPPSQDALRASLEAWLNQRHQALLEEVMAAWQEGLTRFRPDPELLARLSEAAPSTLVLGNAEASEGHLATALDLIEGAPSQSELLKRLLDGLAPFVERSALFILKQGLASLYAHRGFDGEAPRRPGAVVPPPDLEALIHGGARAIRRPGPAYSALLAPLSSFEAPDLAILPLRHKRKAVALLLVDCGARQRLDRPEQVRALVLAASALLAALAAGREEEPQALPPEPMPSAPTQVVPEPIDPPPSQDLDPRTRAGAERLARVLVGDVELYFPAKVAQARTQGNLYGLLRDELERSRATFVERFGEDVELRHRIFTNTVIQQLCEGDPAKLGRAPWA</sequence>
<dbReference type="EMBL" id="BSDD01000003">
    <property type="protein sequence ID" value="GLH70316.1"/>
    <property type="molecule type" value="Genomic_DNA"/>
</dbReference>
<evidence type="ECO:0000313" key="3">
    <source>
        <dbReference type="Proteomes" id="UP001165089"/>
    </source>
</evidence>
<keyword evidence="3" id="KW-1185">Reference proteome</keyword>
<organism evidence="2 3">
    <name type="scientific">Geothrix rubra</name>
    <dbReference type="NCBI Taxonomy" id="2927977"/>
    <lineage>
        <taxon>Bacteria</taxon>
        <taxon>Pseudomonadati</taxon>
        <taxon>Acidobacteriota</taxon>
        <taxon>Holophagae</taxon>
        <taxon>Holophagales</taxon>
        <taxon>Holophagaceae</taxon>
        <taxon>Geothrix</taxon>
    </lineage>
</organism>
<name>A0ABQ5Q7L4_9BACT</name>
<dbReference type="Proteomes" id="UP001165089">
    <property type="component" value="Unassembled WGS sequence"/>
</dbReference>